<dbReference type="CDD" id="cd06257">
    <property type="entry name" value="DnaJ"/>
    <property type="match status" value="1"/>
</dbReference>
<dbReference type="InterPro" id="IPR036869">
    <property type="entry name" value="J_dom_sf"/>
</dbReference>
<sequence>MASEAPGSDKPRDISRDGEKIADMEYYDLLGVAGDVTDLDLKKAYRKAAIKNHPDKGGDEEKFKMIGEAYRVLSDNNLRADYDRHGKKKPTDEVGLKEATEMFGNLFGGERFVDLIGEISLLKDFGKASEIMMTDEEKAELEKSMQDDAKKGPGESSTNPTTDGTSAATTASDEAASDANAANAAPTTTASNSTPTSSATTGKVGPTTATDSTPAAGTTSSSSTSSQHLSTQDASGTATPTGGKATSRTKPKLTVEQRQKLEALEKEKREAEEKRIADLTSKLKDRIRPFVEARNPGDKDDSETQLFGKRMREEAEDLKLESFGVELLHTIGNIYLTKSTTWVKSQRHNFLGLPGFFSRLKEKGSQVKETWGLMGSAMSVLVSMEDIQRRQEKGDIDEEEMRQLEQDMSSKMLLATWRGTRSEVNGVLRKVCDNVLHEKGVDQKTLLNRARALAYLGAIYKQVQPEEGDEERRELERLVAEAAGKNKKKREKKGKKDLGASASASGPGSGPAPATSASASASETTSPQ</sequence>
<dbReference type="SUPFAM" id="SSF46565">
    <property type="entry name" value="Chaperone J-domain"/>
    <property type="match status" value="1"/>
</dbReference>
<protein>
    <submittedName>
        <fullName evidence="3">DnaJ-domain-containing protein</fullName>
    </submittedName>
</protein>
<dbReference type="InterPro" id="IPR026894">
    <property type="entry name" value="DnaJ_X"/>
</dbReference>
<feature type="compositionally biased region" description="Low complexity" evidence="1">
    <location>
        <begin position="499"/>
        <end position="528"/>
    </location>
</feature>
<dbReference type="GO" id="GO:0016558">
    <property type="term" value="P:protein import into peroxisome matrix"/>
    <property type="evidence" value="ECO:0007669"/>
    <property type="project" value="TreeGrafter"/>
</dbReference>
<dbReference type="PROSITE" id="PS50076">
    <property type="entry name" value="DNAJ_2"/>
    <property type="match status" value="1"/>
</dbReference>
<feature type="domain" description="J" evidence="2">
    <location>
        <begin position="25"/>
        <end position="86"/>
    </location>
</feature>
<dbReference type="OrthoDB" id="552049at2759"/>
<feature type="region of interest" description="Disordered" evidence="1">
    <location>
        <begin position="139"/>
        <end position="259"/>
    </location>
</feature>
<dbReference type="PANTHER" id="PTHR45006:SF1">
    <property type="entry name" value="DNAJ-LIKE PROTEIN 1"/>
    <property type="match status" value="1"/>
</dbReference>
<evidence type="ECO:0000313" key="4">
    <source>
        <dbReference type="Proteomes" id="UP000245768"/>
    </source>
</evidence>
<evidence type="ECO:0000256" key="1">
    <source>
        <dbReference type="SAM" id="MobiDB-lite"/>
    </source>
</evidence>
<dbReference type="PRINTS" id="PR00625">
    <property type="entry name" value="JDOMAIN"/>
</dbReference>
<dbReference type="AlphaFoldDB" id="A0A316YEK4"/>
<evidence type="ECO:0000259" key="2">
    <source>
        <dbReference type="PROSITE" id="PS50076"/>
    </source>
</evidence>
<dbReference type="PANTHER" id="PTHR45006">
    <property type="entry name" value="DNAJ-LIKE PROTEIN 1"/>
    <property type="match status" value="1"/>
</dbReference>
<accession>A0A316YEK4</accession>
<dbReference type="Proteomes" id="UP000245768">
    <property type="component" value="Unassembled WGS sequence"/>
</dbReference>
<proteinExistence type="predicted"/>
<dbReference type="RefSeq" id="XP_025375045.1">
    <property type="nucleotide sequence ID" value="XM_025522632.1"/>
</dbReference>
<dbReference type="Pfam" id="PF00226">
    <property type="entry name" value="DnaJ"/>
    <property type="match status" value="1"/>
</dbReference>
<keyword evidence="4" id="KW-1185">Reference proteome</keyword>
<name>A0A316YEK4_9BASI</name>
<evidence type="ECO:0000313" key="3">
    <source>
        <dbReference type="EMBL" id="PWN87847.1"/>
    </source>
</evidence>
<dbReference type="GO" id="GO:0005829">
    <property type="term" value="C:cytosol"/>
    <property type="evidence" value="ECO:0007669"/>
    <property type="project" value="TreeGrafter"/>
</dbReference>
<dbReference type="EMBL" id="KZ819639">
    <property type="protein sequence ID" value="PWN87847.1"/>
    <property type="molecule type" value="Genomic_DNA"/>
</dbReference>
<dbReference type="SMART" id="SM00271">
    <property type="entry name" value="DnaJ"/>
    <property type="match status" value="1"/>
</dbReference>
<gene>
    <name evidence="3" type="ORF">FA10DRAFT_269132</name>
</gene>
<feature type="compositionally biased region" description="Basic and acidic residues" evidence="1">
    <location>
        <begin position="140"/>
        <end position="153"/>
    </location>
</feature>
<dbReference type="STRING" id="215250.A0A316YEK4"/>
<feature type="compositionally biased region" description="Basic residues" evidence="1">
    <location>
        <begin position="485"/>
        <end position="495"/>
    </location>
</feature>
<organism evidence="3 4">
    <name type="scientific">Acaromyces ingoldii</name>
    <dbReference type="NCBI Taxonomy" id="215250"/>
    <lineage>
        <taxon>Eukaryota</taxon>
        <taxon>Fungi</taxon>
        <taxon>Dikarya</taxon>
        <taxon>Basidiomycota</taxon>
        <taxon>Ustilaginomycotina</taxon>
        <taxon>Exobasidiomycetes</taxon>
        <taxon>Exobasidiales</taxon>
        <taxon>Cryptobasidiaceae</taxon>
        <taxon>Acaromyces</taxon>
    </lineage>
</organism>
<dbReference type="InterPro" id="IPR052814">
    <property type="entry name" value="Peroxisomal_DnaJ"/>
</dbReference>
<dbReference type="InParanoid" id="A0A316YEK4"/>
<dbReference type="FunCoup" id="A0A316YEK4">
    <property type="interactions" value="282"/>
</dbReference>
<feature type="region of interest" description="Disordered" evidence="1">
    <location>
        <begin position="480"/>
        <end position="528"/>
    </location>
</feature>
<dbReference type="FunFam" id="1.10.287.110:FF:000107">
    <property type="entry name" value="Related to DJP1-DnaJ-like protein"/>
    <property type="match status" value="1"/>
</dbReference>
<dbReference type="Gene3D" id="1.10.287.110">
    <property type="entry name" value="DnaJ domain"/>
    <property type="match status" value="1"/>
</dbReference>
<feature type="compositionally biased region" description="Low complexity" evidence="1">
    <location>
        <begin position="158"/>
        <end position="231"/>
    </location>
</feature>
<dbReference type="InterPro" id="IPR001623">
    <property type="entry name" value="DnaJ_domain"/>
</dbReference>
<reference evidence="3 4" key="1">
    <citation type="journal article" date="2018" name="Mol. Biol. Evol.">
        <title>Broad Genomic Sampling Reveals a Smut Pathogenic Ancestry of the Fungal Clade Ustilaginomycotina.</title>
        <authorList>
            <person name="Kijpornyongpan T."/>
            <person name="Mondo S.J."/>
            <person name="Barry K."/>
            <person name="Sandor L."/>
            <person name="Lee J."/>
            <person name="Lipzen A."/>
            <person name="Pangilinan J."/>
            <person name="LaButti K."/>
            <person name="Hainaut M."/>
            <person name="Henrissat B."/>
            <person name="Grigoriev I.V."/>
            <person name="Spatafora J.W."/>
            <person name="Aime M.C."/>
        </authorList>
    </citation>
    <scope>NUCLEOTIDE SEQUENCE [LARGE SCALE GENOMIC DNA]</scope>
    <source>
        <strain evidence="3 4">MCA 4198</strain>
    </source>
</reference>
<feature type="compositionally biased region" description="Polar residues" evidence="1">
    <location>
        <begin position="232"/>
        <end position="248"/>
    </location>
</feature>
<dbReference type="GeneID" id="37044548"/>
<dbReference type="Pfam" id="PF14308">
    <property type="entry name" value="DnaJ-X"/>
    <property type="match status" value="1"/>
</dbReference>